<protein>
    <submittedName>
        <fullName evidence="2">Uncharacterized protein</fullName>
    </submittedName>
</protein>
<proteinExistence type="predicted"/>
<accession>A0A7S0GV02</accession>
<feature type="compositionally biased region" description="Low complexity" evidence="1">
    <location>
        <begin position="216"/>
        <end position="227"/>
    </location>
</feature>
<organism evidence="2">
    <name type="scientific">Amorphochlora amoebiformis</name>
    <dbReference type="NCBI Taxonomy" id="1561963"/>
    <lineage>
        <taxon>Eukaryota</taxon>
        <taxon>Sar</taxon>
        <taxon>Rhizaria</taxon>
        <taxon>Cercozoa</taxon>
        <taxon>Chlorarachniophyceae</taxon>
        <taxon>Amorphochlora</taxon>
    </lineage>
</organism>
<gene>
    <name evidence="2" type="ORF">LAMO00422_LOCUS6771</name>
</gene>
<evidence type="ECO:0000313" key="2">
    <source>
        <dbReference type="EMBL" id="CAD8442472.1"/>
    </source>
</evidence>
<name>A0A7S0GV02_9EUKA</name>
<dbReference type="AlphaFoldDB" id="A0A7S0GV02"/>
<reference evidence="2" key="1">
    <citation type="submission" date="2021-01" db="EMBL/GenBank/DDBJ databases">
        <authorList>
            <person name="Corre E."/>
            <person name="Pelletier E."/>
            <person name="Niang G."/>
            <person name="Scheremetjew M."/>
            <person name="Finn R."/>
            <person name="Kale V."/>
            <person name="Holt S."/>
            <person name="Cochrane G."/>
            <person name="Meng A."/>
            <person name="Brown T."/>
            <person name="Cohen L."/>
        </authorList>
    </citation>
    <scope>NUCLEOTIDE SEQUENCE</scope>
    <source>
        <strain evidence="2">CCMP2058</strain>
    </source>
</reference>
<feature type="compositionally biased region" description="Basic and acidic residues" evidence="1">
    <location>
        <begin position="195"/>
        <end position="215"/>
    </location>
</feature>
<dbReference type="EMBL" id="HBEM01009654">
    <property type="protein sequence ID" value="CAD8442472.1"/>
    <property type="molecule type" value="Transcribed_RNA"/>
</dbReference>
<feature type="region of interest" description="Disordered" evidence="1">
    <location>
        <begin position="182"/>
        <end position="230"/>
    </location>
</feature>
<sequence length="269" mass="28092">MGQTAQILAFVISVDLVVDDMCGDVMLMARLMDTCRNIVTFPASGHSFETITGKAVDNLSCKLSEMSTANSNARKWVDGKAYYCEIAKGDGYTTLTNIYADPLSTMEPTVSHVDATVSGVATISGKDSTVSGEDSAVNATVSGKDATLSAASPSDATISPLPVTVSPGDAKLSGGIGAWADDPVGESAVAQPSSELKRDETTTDSKQSKIPKEAARATTATSATRASKLGKGEDRNACLVCGVANPRYKTYCSSKCRRELRKRQLGQGA</sequence>
<evidence type="ECO:0000256" key="1">
    <source>
        <dbReference type="SAM" id="MobiDB-lite"/>
    </source>
</evidence>